<evidence type="ECO:0000313" key="2">
    <source>
        <dbReference type="Proteomes" id="UP001302812"/>
    </source>
</evidence>
<name>A0AAN6TDE4_9PEZI</name>
<keyword evidence="2" id="KW-1185">Reference proteome</keyword>
<protein>
    <submittedName>
        <fullName evidence="1">Uncharacterized protein</fullName>
    </submittedName>
</protein>
<dbReference type="GeneID" id="89932608"/>
<accession>A0AAN6TDE4</accession>
<reference evidence="1" key="1">
    <citation type="journal article" date="2023" name="Mol. Phylogenet. Evol.">
        <title>Genome-scale phylogeny and comparative genomics of the fungal order Sordariales.</title>
        <authorList>
            <person name="Hensen N."/>
            <person name="Bonometti L."/>
            <person name="Westerberg I."/>
            <person name="Brannstrom I.O."/>
            <person name="Guillou S."/>
            <person name="Cros-Aarteil S."/>
            <person name="Calhoun S."/>
            <person name="Haridas S."/>
            <person name="Kuo A."/>
            <person name="Mondo S."/>
            <person name="Pangilinan J."/>
            <person name="Riley R."/>
            <person name="LaButti K."/>
            <person name="Andreopoulos B."/>
            <person name="Lipzen A."/>
            <person name="Chen C."/>
            <person name="Yan M."/>
            <person name="Daum C."/>
            <person name="Ng V."/>
            <person name="Clum A."/>
            <person name="Steindorff A."/>
            <person name="Ohm R.A."/>
            <person name="Martin F."/>
            <person name="Silar P."/>
            <person name="Natvig D.O."/>
            <person name="Lalanne C."/>
            <person name="Gautier V."/>
            <person name="Ament-Velasquez S.L."/>
            <person name="Kruys A."/>
            <person name="Hutchinson M.I."/>
            <person name="Powell A.J."/>
            <person name="Barry K."/>
            <person name="Miller A.N."/>
            <person name="Grigoriev I.V."/>
            <person name="Debuchy R."/>
            <person name="Gladieux P."/>
            <person name="Hiltunen Thoren M."/>
            <person name="Johannesson H."/>
        </authorList>
    </citation>
    <scope>NUCLEOTIDE SEQUENCE</scope>
    <source>
        <strain evidence="1">CBS 508.74</strain>
    </source>
</reference>
<reference evidence="1" key="2">
    <citation type="submission" date="2023-05" db="EMBL/GenBank/DDBJ databases">
        <authorList>
            <consortium name="Lawrence Berkeley National Laboratory"/>
            <person name="Steindorff A."/>
            <person name="Hensen N."/>
            <person name="Bonometti L."/>
            <person name="Westerberg I."/>
            <person name="Brannstrom I.O."/>
            <person name="Guillou S."/>
            <person name="Cros-Aarteil S."/>
            <person name="Calhoun S."/>
            <person name="Haridas S."/>
            <person name="Kuo A."/>
            <person name="Mondo S."/>
            <person name="Pangilinan J."/>
            <person name="Riley R."/>
            <person name="Labutti K."/>
            <person name="Andreopoulos B."/>
            <person name="Lipzen A."/>
            <person name="Chen C."/>
            <person name="Yanf M."/>
            <person name="Daum C."/>
            <person name="Ng V."/>
            <person name="Clum A."/>
            <person name="Ohm R."/>
            <person name="Martin F."/>
            <person name="Silar P."/>
            <person name="Natvig D."/>
            <person name="Lalanne C."/>
            <person name="Gautier V."/>
            <person name="Ament-Velasquez S.L."/>
            <person name="Kruys A."/>
            <person name="Hutchinson M.I."/>
            <person name="Powell A.J."/>
            <person name="Barry K."/>
            <person name="Miller A.N."/>
            <person name="Grigoriev I.V."/>
            <person name="Debuchy R."/>
            <person name="Gladieux P."/>
            <person name="Thoren M.H."/>
            <person name="Johannesson H."/>
        </authorList>
    </citation>
    <scope>NUCLEOTIDE SEQUENCE</scope>
    <source>
        <strain evidence="1">CBS 508.74</strain>
    </source>
</reference>
<dbReference type="RefSeq" id="XP_064669615.1">
    <property type="nucleotide sequence ID" value="XM_064808485.1"/>
</dbReference>
<evidence type="ECO:0000313" key="1">
    <source>
        <dbReference type="EMBL" id="KAK4112045.1"/>
    </source>
</evidence>
<sequence length="75" mass="8277">MLLRRPTTACISAATRASHTKILKPPTSKYRNLICTQTIELGETPTPGNSPACEPWAESLRNAINLNRTQKILTD</sequence>
<dbReference type="Proteomes" id="UP001302812">
    <property type="component" value="Unassembled WGS sequence"/>
</dbReference>
<proteinExistence type="predicted"/>
<dbReference type="EMBL" id="MU853343">
    <property type="protein sequence ID" value="KAK4112045.1"/>
    <property type="molecule type" value="Genomic_DNA"/>
</dbReference>
<organism evidence="1 2">
    <name type="scientific">Canariomyces notabilis</name>
    <dbReference type="NCBI Taxonomy" id="2074819"/>
    <lineage>
        <taxon>Eukaryota</taxon>
        <taxon>Fungi</taxon>
        <taxon>Dikarya</taxon>
        <taxon>Ascomycota</taxon>
        <taxon>Pezizomycotina</taxon>
        <taxon>Sordariomycetes</taxon>
        <taxon>Sordariomycetidae</taxon>
        <taxon>Sordariales</taxon>
        <taxon>Chaetomiaceae</taxon>
        <taxon>Canariomyces</taxon>
    </lineage>
</organism>
<comment type="caution">
    <text evidence="1">The sequence shown here is derived from an EMBL/GenBank/DDBJ whole genome shotgun (WGS) entry which is preliminary data.</text>
</comment>
<dbReference type="AlphaFoldDB" id="A0AAN6TDE4"/>
<gene>
    <name evidence="1" type="ORF">N656DRAFT_104254</name>
</gene>